<name>A0AAN5I229_9BILA</name>
<evidence type="ECO:0000313" key="2">
    <source>
        <dbReference type="EMBL" id="GMR48869.1"/>
    </source>
</evidence>
<evidence type="ECO:0000256" key="1">
    <source>
        <dbReference type="SAM" id="MobiDB-lite"/>
    </source>
</evidence>
<dbReference type="Proteomes" id="UP001328107">
    <property type="component" value="Unassembled WGS sequence"/>
</dbReference>
<accession>A0AAN5I229</accession>
<feature type="region of interest" description="Disordered" evidence="1">
    <location>
        <begin position="49"/>
        <end position="76"/>
    </location>
</feature>
<organism evidence="2 3">
    <name type="scientific">Pristionchus mayeri</name>
    <dbReference type="NCBI Taxonomy" id="1317129"/>
    <lineage>
        <taxon>Eukaryota</taxon>
        <taxon>Metazoa</taxon>
        <taxon>Ecdysozoa</taxon>
        <taxon>Nematoda</taxon>
        <taxon>Chromadorea</taxon>
        <taxon>Rhabditida</taxon>
        <taxon>Rhabditina</taxon>
        <taxon>Diplogasteromorpha</taxon>
        <taxon>Diplogasteroidea</taxon>
        <taxon>Neodiplogasteridae</taxon>
        <taxon>Pristionchus</taxon>
    </lineage>
</organism>
<evidence type="ECO:0008006" key="4">
    <source>
        <dbReference type="Google" id="ProtNLM"/>
    </source>
</evidence>
<sequence>ESSNWMYYEAMEFLQPHLRDKTFIIQQHHEMFARSHSDASTKWRMEEQSMMKEVDDGSSSEKKLRLDEESGAGVAQQPGSIMVDTDESSATGVEEQDQRTTTSVAGEYHRDMLLRMGNRHYPPHVRSQDSPTTVRWNTQDEDDVFGHMIALKLAKMDPRFKEAVKVKIMQTFYDAQFGPDTPPPTVAQR</sequence>
<protein>
    <recommendedName>
        <fullName evidence="4">BESS domain-containing protein</fullName>
    </recommendedName>
</protein>
<dbReference type="AlphaFoldDB" id="A0AAN5I229"/>
<feature type="non-terminal residue" evidence="2">
    <location>
        <position position="1"/>
    </location>
</feature>
<reference evidence="3" key="1">
    <citation type="submission" date="2022-10" db="EMBL/GenBank/DDBJ databases">
        <title>Genome assembly of Pristionchus species.</title>
        <authorList>
            <person name="Yoshida K."/>
            <person name="Sommer R.J."/>
        </authorList>
    </citation>
    <scope>NUCLEOTIDE SEQUENCE [LARGE SCALE GENOMIC DNA]</scope>
    <source>
        <strain evidence="3">RS5460</strain>
    </source>
</reference>
<dbReference type="EMBL" id="BTRK01000004">
    <property type="protein sequence ID" value="GMR48869.1"/>
    <property type="molecule type" value="Genomic_DNA"/>
</dbReference>
<feature type="compositionally biased region" description="Basic and acidic residues" evidence="1">
    <location>
        <begin position="49"/>
        <end position="68"/>
    </location>
</feature>
<proteinExistence type="predicted"/>
<gene>
    <name evidence="2" type="ORF">PMAYCL1PPCAC_19064</name>
</gene>
<evidence type="ECO:0000313" key="3">
    <source>
        <dbReference type="Proteomes" id="UP001328107"/>
    </source>
</evidence>
<keyword evidence="3" id="KW-1185">Reference proteome</keyword>
<comment type="caution">
    <text evidence="2">The sequence shown here is derived from an EMBL/GenBank/DDBJ whole genome shotgun (WGS) entry which is preliminary data.</text>
</comment>